<organism evidence="1">
    <name type="scientific">marine metagenome</name>
    <dbReference type="NCBI Taxonomy" id="408172"/>
    <lineage>
        <taxon>unclassified sequences</taxon>
        <taxon>metagenomes</taxon>
        <taxon>ecological metagenomes</taxon>
    </lineage>
</organism>
<evidence type="ECO:0000313" key="1">
    <source>
        <dbReference type="EMBL" id="SUZ74638.1"/>
    </source>
</evidence>
<protein>
    <submittedName>
        <fullName evidence="1">Uncharacterized protein</fullName>
    </submittedName>
</protein>
<feature type="non-terminal residue" evidence="1">
    <location>
        <position position="1"/>
    </location>
</feature>
<gene>
    <name evidence="1" type="ORF">METZ01_LOCUS27492</name>
</gene>
<dbReference type="EMBL" id="UINC01001217">
    <property type="protein sequence ID" value="SUZ74638.1"/>
    <property type="molecule type" value="Genomic_DNA"/>
</dbReference>
<reference evidence="1" key="1">
    <citation type="submission" date="2018-05" db="EMBL/GenBank/DDBJ databases">
        <authorList>
            <person name="Lanie J.A."/>
            <person name="Ng W.-L."/>
            <person name="Kazmierczak K.M."/>
            <person name="Andrzejewski T.M."/>
            <person name="Davidsen T.M."/>
            <person name="Wayne K.J."/>
            <person name="Tettelin H."/>
            <person name="Glass J.I."/>
            <person name="Rusch D."/>
            <person name="Podicherti R."/>
            <person name="Tsui H.-C.T."/>
            <person name="Winkler M.E."/>
        </authorList>
    </citation>
    <scope>NUCLEOTIDE SEQUENCE</scope>
</reference>
<dbReference type="AlphaFoldDB" id="A0A381Q6R7"/>
<accession>A0A381Q6R7</accession>
<name>A0A381Q6R7_9ZZZZ</name>
<sequence>VHLIYRFWQVKIQPPLPIPYRTTSDSCRYYTAQHMHTAVHSHQAITSIPVNTQLNLLPDERQRANLSHKVNQSFAGMVLRINNRHLRSSSTNHPADIPGLTPTFRVKNSLIQLYSIFVNSDNDSCALAKVSIRAKQLFGHTKTLFYNGRLISLTHRTKITQPSILSCQLMFISTSDGCR</sequence>
<proteinExistence type="predicted"/>